<dbReference type="PANTHER" id="PTHR45657:SF13">
    <property type="entry name" value="OS09G0481100 PROTEIN"/>
    <property type="match status" value="1"/>
</dbReference>
<dbReference type="SUPFAM" id="SSF52087">
    <property type="entry name" value="CRAL/TRIO domain"/>
    <property type="match status" value="1"/>
</dbReference>
<dbReference type="InterPro" id="IPR051026">
    <property type="entry name" value="PI/PC_transfer"/>
</dbReference>
<evidence type="ECO:0000313" key="2">
    <source>
        <dbReference type="Proteomes" id="UP000008021"/>
    </source>
</evidence>
<dbReference type="AlphaFoldDB" id="A0A0E0DD87"/>
<proteinExistence type="predicted"/>
<name>A0A0E0DD87_9ORYZ</name>
<dbReference type="Gene3D" id="3.40.525.10">
    <property type="entry name" value="CRAL-TRIO lipid binding domain"/>
    <property type="match status" value="1"/>
</dbReference>
<keyword evidence="2" id="KW-1185">Reference proteome</keyword>
<dbReference type="EnsemblPlants" id="OMERI04G09100.1">
    <property type="protein sequence ID" value="OMERI04G09100.1"/>
    <property type="gene ID" value="OMERI04G09100"/>
</dbReference>
<accession>A0A0E0DD87</accession>
<dbReference type="Proteomes" id="UP000008021">
    <property type="component" value="Chromosome 4"/>
</dbReference>
<reference evidence="1" key="2">
    <citation type="submission" date="2018-05" db="EMBL/GenBank/DDBJ databases">
        <title>OmerRS3 (Oryza meridionalis Reference Sequence Version 3).</title>
        <authorList>
            <person name="Zhang J."/>
            <person name="Kudrna D."/>
            <person name="Lee S."/>
            <person name="Talag J."/>
            <person name="Welchert J."/>
            <person name="Wing R.A."/>
        </authorList>
    </citation>
    <scope>NUCLEOTIDE SEQUENCE [LARGE SCALE GENOMIC DNA]</scope>
    <source>
        <strain evidence="1">cv. OR44</strain>
    </source>
</reference>
<reference evidence="1" key="1">
    <citation type="submission" date="2015-04" db="UniProtKB">
        <authorList>
            <consortium name="EnsemblPlants"/>
        </authorList>
    </citation>
    <scope>IDENTIFICATION</scope>
</reference>
<organism evidence="1">
    <name type="scientific">Oryza meridionalis</name>
    <dbReference type="NCBI Taxonomy" id="40149"/>
    <lineage>
        <taxon>Eukaryota</taxon>
        <taxon>Viridiplantae</taxon>
        <taxon>Streptophyta</taxon>
        <taxon>Embryophyta</taxon>
        <taxon>Tracheophyta</taxon>
        <taxon>Spermatophyta</taxon>
        <taxon>Magnoliopsida</taxon>
        <taxon>Liliopsida</taxon>
        <taxon>Poales</taxon>
        <taxon>Poaceae</taxon>
        <taxon>BOP clade</taxon>
        <taxon>Oryzoideae</taxon>
        <taxon>Oryzeae</taxon>
        <taxon>Oryzinae</taxon>
        <taxon>Oryza</taxon>
    </lineage>
</organism>
<dbReference type="InterPro" id="IPR036865">
    <property type="entry name" value="CRAL-TRIO_dom_sf"/>
</dbReference>
<dbReference type="Gramene" id="OMERI04G09100.1">
    <property type="protein sequence ID" value="OMERI04G09100.1"/>
    <property type="gene ID" value="OMERI04G09100"/>
</dbReference>
<sequence>MGRAAADHPVGLPLLHPVRFPPSIARFIHADDLDQIRWKMWLLQRKAVHVLRNRGRRLQMDFLYPASVSVSVKDVRDSEEDSAVAAFRERLATHGRLLLDKHDDYHPMLRFASKTHRFPINCVLVTANCNSVLSDPTAMHASGGKEKFEFDELKGVIEYYPQSYHATDREGWPVYIKKPGKVDRNKLMQITSVDVHVVGLKNFSNTERSLFTICRK</sequence>
<protein>
    <submittedName>
        <fullName evidence="1">Uncharacterized protein</fullName>
    </submittedName>
</protein>
<evidence type="ECO:0000313" key="1">
    <source>
        <dbReference type="EnsemblPlants" id="OMERI04G09100.1"/>
    </source>
</evidence>
<dbReference type="PANTHER" id="PTHR45657">
    <property type="entry name" value="CRAL-TRIO DOMAIN-CONTAINING PROTEIN YKL091C-RELATED"/>
    <property type="match status" value="1"/>
</dbReference>
<dbReference type="HOGENOM" id="CLU_1279425_0_0_1"/>
<dbReference type="STRING" id="40149.A0A0E0DD87"/>